<dbReference type="EMBL" id="CP032418">
    <property type="protein sequence ID" value="AYC29741.1"/>
    <property type="molecule type" value="Genomic_DNA"/>
</dbReference>
<keyword evidence="6" id="KW-0482">Metalloprotease</keyword>
<evidence type="ECO:0000256" key="7">
    <source>
        <dbReference type="SAM" id="Phobius"/>
    </source>
</evidence>
<keyword evidence="7" id="KW-1133">Transmembrane helix</keyword>
<gene>
    <name evidence="8" type="ORF">D3873_07485</name>
</gene>
<keyword evidence="3" id="KW-0645">Protease</keyword>
<evidence type="ECO:0000256" key="3">
    <source>
        <dbReference type="ARBA" id="ARBA00022670"/>
    </source>
</evidence>
<keyword evidence="9" id="KW-1185">Reference proteome</keyword>
<feature type="transmembrane region" description="Helical" evidence="7">
    <location>
        <begin position="12"/>
        <end position="36"/>
    </location>
</feature>
<feature type="transmembrane region" description="Helical" evidence="7">
    <location>
        <begin position="106"/>
        <end position="124"/>
    </location>
</feature>
<reference evidence="9" key="1">
    <citation type="submission" date="2018-09" db="EMBL/GenBank/DDBJ databases">
        <authorList>
            <person name="Zhu H."/>
        </authorList>
    </citation>
    <scope>NUCLEOTIDE SEQUENCE [LARGE SCALE GENOMIC DNA]</scope>
    <source>
        <strain evidence="9">K2R23-3</strain>
    </source>
</reference>
<proteinExistence type="inferred from homology"/>
<dbReference type="KEGG" id="paek:D3873_07485"/>
<evidence type="ECO:0000256" key="1">
    <source>
        <dbReference type="ARBA" id="ARBA00001947"/>
    </source>
</evidence>
<comment type="similarity">
    <text evidence="2">Belongs to the peptidase M50B family.</text>
</comment>
<evidence type="ECO:0000256" key="6">
    <source>
        <dbReference type="ARBA" id="ARBA00023049"/>
    </source>
</evidence>
<evidence type="ECO:0000256" key="5">
    <source>
        <dbReference type="ARBA" id="ARBA00022833"/>
    </source>
</evidence>
<evidence type="ECO:0008006" key="10">
    <source>
        <dbReference type="Google" id="ProtNLM"/>
    </source>
</evidence>
<sequence length="197" mass="23205">MGDKFRIHPLLVTFFMYLLLTEQYAFYSLYIVTLLVHESGHVLFAKLCRIPIRSCVFHLYGAELDLYYFQSVGKWKKSLTILGGPLFTLVFIFVIYPLEFLGQSELMKLQVSFLLINLLPFFPLDGGQMIRLFLTEHGQNRWSVISIFVPILCITLSFVPIPLKFFFLFVAIQNLKRWQFRKYEASFNKFMQSRLTV</sequence>
<protein>
    <recommendedName>
        <fullName evidence="10">Stage IV sporulation protein FB</fullName>
    </recommendedName>
</protein>
<dbReference type="PANTHER" id="PTHR39188">
    <property type="entry name" value="MEMBRANE-ASSOCIATED ZINC METALLOPROTEASE M50B"/>
    <property type="match status" value="1"/>
</dbReference>
<feature type="transmembrane region" description="Helical" evidence="7">
    <location>
        <begin position="144"/>
        <end position="172"/>
    </location>
</feature>
<organism evidence="8 9">
    <name type="scientific">Paenisporosarcina cavernae</name>
    <dbReference type="NCBI Taxonomy" id="2320858"/>
    <lineage>
        <taxon>Bacteria</taxon>
        <taxon>Bacillati</taxon>
        <taxon>Bacillota</taxon>
        <taxon>Bacilli</taxon>
        <taxon>Bacillales</taxon>
        <taxon>Caryophanaceae</taxon>
        <taxon>Paenisporosarcina</taxon>
    </lineage>
</organism>
<feature type="transmembrane region" description="Helical" evidence="7">
    <location>
        <begin position="79"/>
        <end position="99"/>
    </location>
</feature>
<dbReference type="PANTHER" id="PTHR39188:SF3">
    <property type="entry name" value="STAGE IV SPORULATION PROTEIN FB"/>
    <property type="match status" value="1"/>
</dbReference>
<evidence type="ECO:0000313" key="9">
    <source>
        <dbReference type="Proteomes" id="UP000265725"/>
    </source>
</evidence>
<comment type="cofactor">
    <cofactor evidence="1">
        <name>Zn(2+)</name>
        <dbReference type="ChEBI" id="CHEBI:29105"/>
    </cofactor>
</comment>
<keyword evidence="5" id="KW-0862">Zinc</keyword>
<evidence type="ECO:0000256" key="4">
    <source>
        <dbReference type="ARBA" id="ARBA00022801"/>
    </source>
</evidence>
<accession>A0A385YT99</accession>
<keyword evidence="7" id="KW-0472">Membrane</keyword>
<dbReference type="AlphaFoldDB" id="A0A385YT99"/>
<dbReference type="OrthoDB" id="166377at2"/>
<evidence type="ECO:0000313" key="8">
    <source>
        <dbReference type="EMBL" id="AYC29741.1"/>
    </source>
</evidence>
<evidence type="ECO:0000256" key="2">
    <source>
        <dbReference type="ARBA" id="ARBA00007931"/>
    </source>
</evidence>
<dbReference type="Proteomes" id="UP000265725">
    <property type="component" value="Chromosome"/>
</dbReference>
<keyword evidence="7" id="KW-0812">Transmembrane</keyword>
<dbReference type="GO" id="GO:0006508">
    <property type="term" value="P:proteolysis"/>
    <property type="evidence" value="ECO:0007669"/>
    <property type="project" value="UniProtKB-KW"/>
</dbReference>
<keyword evidence="4" id="KW-0378">Hydrolase</keyword>
<dbReference type="GO" id="GO:0008237">
    <property type="term" value="F:metallopeptidase activity"/>
    <property type="evidence" value="ECO:0007669"/>
    <property type="project" value="UniProtKB-KW"/>
</dbReference>
<name>A0A385YT99_9BACL</name>